<dbReference type="InterPro" id="IPR052988">
    <property type="entry name" value="Oryzine_lactonohydrolase"/>
</dbReference>
<feature type="non-terminal residue" evidence="2">
    <location>
        <position position="404"/>
    </location>
</feature>
<keyword evidence="3" id="KW-1185">Reference proteome</keyword>
<proteinExistence type="predicted"/>
<protein>
    <recommendedName>
        <fullName evidence="1">SMP-30/Gluconolactonase/LRE-like region domain-containing protein</fullName>
    </recommendedName>
</protein>
<dbReference type="InterPro" id="IPR013658">
    <property type="entry name" value="SGL"/>
</dbReference>
<evidence type="ECO:0000259" key="1">
    <source>
        <dbReference type="Pfam" id="PF08450"/>
    </source>
</evidence>
<organism evidence="2 3">
    <name type="scientific">Cryphonectria parasitica (strain ATCC 38755 / EP155)</name>
    <dbReference type="NCBI Taxonomy" id="660469"/>
    <lineage>
        <taxon>Eukaryota</taxon>
        <taxon>Fungi</taxon>
        <taxon>Dikarya</taxon>
        <taxon>Ascomycota</taxon>
        <taxon>Pezizomycotina</taxon>
        <taxon>Sordariomycetes</taxon>
        <taxon>Sordariomycetidae</taxon>
        <taxon>Diaporthales</taxon>
        <taxon>Cryphonectriaceae</taxon>
        <taxon>Cryphonectria-Endothia species complex</taxon>
        <taxon>Cryphonectria</taxon>
    </lineage>
</organism>
<dbReference type="OrthoDB" id="423498at2759"/>
<accession>A0A9P5CL65</accession>
<sequence>TASVAEVCGPTTANVTCVNRYGSYLPPTFSRDPDPAVAYTGALVPDDPTWALVQEADFVIYDKQRGLELLGSEPKIYRGILDVLNVIHEAPVYVAEVNKLFVTQDGPPGFQGILSLDLNYDPPNVSFVELDPPIYQPTGGVYNPADGMVYLAVQGFNESLPNGLKQHAGIARFDPKTLKSEWLLNNYYGFNFAGPNDITIDPVGDIWFTDTDYAYVLSVSEAPKQLQLATWRFRPSTGQVQIMDTSLDYPNGIGFSPDGKTLYVTDSGLESYNSVPTEGEGNFYNYPIYIQFNSTGPRNVFAWDVARQGGDLNQPIITGKRAIFQSLEGAPDGFKIAANGYLVIAGGLAPGVDITDPYGNQIARIQTSHPVENIQWTGDDLNTLWLVGIGGFTKVEFNLTGPDL</sequence>
<dbReference type="InterPro" id="IPR011042">
    <property type="entry name" value="6-blade_b-propeller_TolB-like"/>
</dbReference>
<name>A0A9P5CL65_CRYP1</name>
<dbReference type="GeneID" id="63832531"/>
<dbReference type="Proteomes" id="UP000803844">
    <property type="component" value="Unassembled WGS sequence"/>
</dbReference>
<dbReference type="SUPFAM" id="SSF63829">
    <property type="entry name" value="Calcium-dependent phosphotriesterase"/>
    <property type="match status" value="1"/>
</dbReference>
<gene>
    <name evidence="2" type="ORF">M406DRAFT_15980</name>
</gene>
<dbReference type="PANTHER" id="PTHR47064">
    <property type="entry name" value="PUTATIVE (AFU_ORTHOLOGUE AFUA_1G08990)-RELATED"/>
    <property type="match status" value="1"/>
</dbReference>
<evidence type="ECO:0000313" key="3">
    <source>
        <dbReference type="Proteomes" id="UP000803844"/>
    </source>
</evidence>
<comment type="caution">
    <text evidence="2">The sequence shown here is derived from an EMBL/GenBank/DDBJ whole genome shotgun (WGS) entry which is preliminary data.</text>
</comment>
<feature type="non-terminal residue" evidence="2">
    <location>
        <position position="1"/>
    </location>
</feature>
<dbReference type="Pfam" id="PF08450">
    <property type="entry name" value="SGL"/>
    <property type="match status" value="1"/>
</dbReference>
<dbReference type="RefSeq" id="XP_040772891.1">
    <property type="nucleotide sequence ID" value="XM_040915402.1"/>
</dbReference>
<dbReference type="PANTHER" id="PTHR47064:SF2">
    <property type="entry name" value="SMP-30_GLUCONOLACTONASE_LRE-LIKE REGION DOMAIN-CONTAINING PROTEIN-RELATED"/>
    <property type="match status" value="1"/>
</dbReference>
<feature type="domain" description="SMP-30/Gluconolactonase/LRE-like region" evidence="1">
    <location>
        <begin position="167"/>
        <end position="386"/>
    </location>
</feature>
<dbReference type="EMBL" id="MU032351">
    <property type="protein sequence ID" value="KAF3761912.1"/>
    <property type="molecule type" value="Genomic_DNA"/>
</dbReference>
<dbReference type="AlphaFoldDB" id="A0A9P5CL65"/>
<reference evidence="2" key="1">
    <citation type="journal article" date="2020" name="Phytopathology">
        <title>Genome sequence of the chestnut blight fungus Cryphonectria parasitica EP155: A fundamental resource for an archetypical invasive plant pathogen.</title>
        <authorList>
            <person name="Crouch J.A."/>
            <person name="Dawe A."/>
            <person name="Aerts A."/>
            <person name="Barry K."/>
            <person name="Churchill A.C.L."/>
            <person name="Grimwood J."/>
            <person name="Hillman B."/>
            <person name="Milgroom M.G."/>
            <person name="Pangilinan J."/>
            <person name="Smith M."/>
            <person name="Salamov A."/>
            <person name="Schmutz J."/>
            <person name="Yadav J."/>
            <person name="Grigoriev I.V."/>
            <person name="Nuss D."/>
        </authorList>
    </citation>
    <scope>NUCLEOTIDE SEQUENCE</scope>
    <source>
        <strain evidence="2">EP155</strain>
    </source>
</reference>
<dbReference type="Gene3D" id="2.120.10.30">
    <property type="entry name" value="TolB, C-terminal domain"/>
    <property type="match status" value="1"/>
</dbReference>
<evidence type="ECO:0000313" key="2">
    <source>
        <dbReference type="EMBL" id="KAF3761912.1"/>
    </source>
</evidence>